<keyword evidence="3" id="KW-1185">Reference proteome</keyword>
<evidence type="ECO:0008006" key="4">
    <source>
        <dbReference type="Google" id="ProtNLM"/>
    </source>
</evidence>
<dbReference type="EMBL" id="KK734857">
    <property type="protein sequence ID" value="KFR11152.1"/>
    <property type="molecule type" value="Genomic_DNA"/>
</dbReference>
<accession>A0A091W8H6</accession>
<dbReference type="AlphaFoldDB" id="A0A091W8H6"/>
<dbReference type="Proteomes" id="UP000053605">
    <property type="component" value="Unassembled WGS sequence"/>
</dbReference>
<name>A0A091W8H6_OPIHO</name>
<protein>
    <recommendedName>
        <fullName evidence="4">Nidogen G2 beta-barrel domain-containing protein</fullName>
    </recommendedName>
</protein>
<evidence type="ECO:0000313" key="2">
    <source>
        <dbReference type="EMBL" id="KFR11153.1"/>
    </source>
</evidence>
<dbReference type="EMBL" id="KK734857">
    <property type="protein sequence ID" value="KFR11153.1"/>
    <property type="molecule type" value="Genomic_DNA"/>
</dbReference>
<organism evidence="2 3">
    <name type="scientific">Opisthocomus hoazin</name>
    <name type="common">Hoatzin</name>
    <name type="synonym">Phasianus hoazin</name>
    <dbReference type="NCBI Taxonomy" id="30419"/>
    <lineage>
        <taxon>Eukaryota</taxon>
        <taxon>Metazoa</taxon>
        <taxon>Chordata</taxon>
        <taxon>Craniata</taxon>
        <taxon>Vertebrata</taxon>
        <taxon>Euteleostomi</taxon>
        <taxon>Archelosauria</taxon>
        <taxon>Archosauria</taxon>
        <taxon>Dinosauria</taxon>
        <taxon>Saurischia</taxon>
        <taxon>Theropoda</taxon>
        <taxon>Coelurosauria</taxon>
        <taxon>Aves</taxon>
        <taxon>Neognathae</taxon>
        <taxon>Neoaves</taxon>
        <taxon>Opisthocomiformes</taxon>
        <taxon>Opisthocomidae</taxon>
        <taxon>Opisthocomus</taxon>
    </lineage>
</organism>
<feature type="non-terminal residue" evidence="2">
    <location>
        <position position="55"/>
    </location>
</feature>
<gene>
    <name evidence="1" type="ORF">N306_12125</name>
    <name evidence="2" type="ORF">N306_12126</name>
</gene>
<evidence type="ECO:0000313" key="3">
    <source>
        <dbReference type="Proteomes" id="UP000053605"/>
    </source>
</evidence>
<evidence type="ECO:0000313" key="1">
    <source>
        <dbReference type="EMBL" id="KFR11152.1"/>
    </source>
</evidence>
<feature type="non-terminal residue" evidence="2">
    <location>
        <position position="1"/>
    </location>
</feature>
<sequence length="55" mass="6279">NGSKLKEGRFRLDIRKKFFTLRVVKHWNRLPREAVAAPSLAGFKTRLDGALSNLV</sequence>
<proteinExistence type="predicted"/>
<reference evidence="2 3" key="1">
    <citation type="submission" date="2014-04" db="EMBL/GenBank/DDBJ databases">
        <title>Genome evolution of avian class.</title>
        <authorList>
            <person name="Zhang G."/>
            <person name="Li C."/>
        </authorList>
    </citation>
    <scope>NUCLEOTIDE SEQUENCE [LARGE SCALE GENOMIC DNA]</scope>
    <source>
        <strain evidence="2">BGI_N306</strain>
    </source>
</reference>